<dbReference type="Pfam" id="PF01740">
    <property type="entry name" value="STAS"/>
    <property type="match status" value="1"/>
</dbReference>
<dbReference type="CDD" id="cd07043">
    <property type="entry name" value="STAS_anti-anti-sigma_factors"/>
    <property type="match status" value="1"/>
</dbReference>
<dbReference type="AlphaFoldDB" id="A0A839Q595"/>
<reference evidence="2 3" key="1">
    <citation type="submission" date="2020-08" db="EMBL/GenBank/DDBJ databases">
        <title>The Agave Microbiome: Exploring the role of microbial communities in plant adaptations to desert environments.</title>
        <authorList>
            <person name="Partida-Martinez L.P."/>
        </authorList>
    </citation>
    <scope>NUCLEOTIDE SEQUENCE [LARGE SCALE GENOMIC DNA]</scope>
    <source>
        <strain evidence="2 3">AT2.18</strain>
    </source>
</reference>
<gene>
    <name evidence="2" type="ORF">FHR72_002734</name>
</gene>
<dbReference type="SUPFAM" id="SSF52091">
    <property type="entry name" value="SpoIIaa-like"/>
    <property type="match status" value="1"/>
</dbReference>
<comment type="caution">
    <text evidence="2">The sequence shown here is derived from an EMBL/GenBank/DDBJ whole genome shotgun (WGS) entry which is preliminary data.</text>
</comment>
<keyword evidence="3" id="KW-1185">Reference proteome</keyword>
<evidence type="ECO:0000313" key="3">
    <source>
        <dbReference type="Proteomes" id="UP000550501"/>
    </source>
</evidence>
<feature type="domain" description="STAS" evidence="1">
    <location>
        <begin position="42"/>
        <end position="132"/>
    </location>
</feature>
<dbReference type="Gene3D" id="3.30.750.24">
    <property type="entry name" value="STAS domain"/>
    <property type="match status" value="1"/>
</dbReference>
<organism evidence="2 3">
    <name type="scientific">Mycolicibacterium iranicum</name>
    <name type="common">Mycobacterium iranicum</name>
    <dbReference type="NCBI Taxonomy" id="912594"/>
    <lineage>
        <taxon>Bacteria</taxon>
        <taxon>Bacillati</taxon>
        <taxon>Actinomycetota</taxon>
        <taxon>Actinomycetes</taxon>
        <taxon>Mycobacteriales</taxon>
        <taxon>Mycobacteriaceae</taxon>
        <taxon>Mycolicibacterium</taxon>
    </lineage>
</organism>
<accession>A0A839Q595</accession>
<proteinExistence type="predicted"/>
<sequence>MRHVPETSPAAPDPSPDRLVCHTARFDTSWPEPTTAIVAGHGELDAANGIQFVSYALRNSAKTQWLVVDLSGLSFFSTAGFSALHTLNVQCVGEDIRWALVPGRAVRRVLRICDPDAALPICADVPAALTAVQQEPPRSFQLVAETR</sequence>
<name>A0A839Q595_MYCIR</name>
<dbReference type="PROSITE" id="PS50801">
    <property type="entry name" value="STAS"/>
    <property type="match status" value="1"/>
</dbReference>
<dbReference type="Proteomes" id="UP000550501">
    <property type="component" value="Unassembled WGS sequence"/>
</dbReference>
<protein>
    <submittedName>
        <fullName evidence="2">Anti-anti-sigma factor</fullName>
    </submittedName>
</protein>
<dbReference type="RefSeq" id="WP_183468777.1">
    <property type="nucleotide sequence ID" value="NZ_JACHVU010000005.1"/>
</dbReference>
<dbReference type="EMBL" id="JACHVU010000005">
    <property type="protein sequence ID" value="MBB2991250.1"/>
    <property type="molecule type" value="Genomic_DNA"/>
</dbReference>
<evidence type="ECO:0000313" key="2">
    <source>
        <dbReference type="EMBL" id="MBB2991250.1"/>
    </source>
</evidence>
<evidence type="ECO:0000259" key="1">
    <source>
        <dbReference type="PROSITE" id="PS50801"/>
    </source>
</evidence>
<dbReference type="InterPro" id="IPR002645">
    <property type="entry name" value="STAS_dom"/>
</dbReference>
<dbReference type="InterPro" id="IPR036513">
    <property type="entry name" value="STAS_dom_sf"/>
</dbReference>